<comment type="caution">
    <text evidence="2">The sequence shown here is derived from an EMBL/GenBank/DDBJ whole genome shotgun (WGS) entry which is preliminary data.</text>
</comment>
<sequence length="84" mass="9010">NDAFLCSHFLWCCARTDYQLKTLIDARVDLMEPRNLVIVSSVLTVGIGGMVVKIGTMAFAGVGRCALLAIVLNLLLPAKSSVQS</sequence>
<feature type="transmembrane region" description="Helical" evidence="1">
    <location>
        <begin position="58"/>
        <end position="76"/>
    </location>
</feature>
<dbReference type="Proteomes" id="UP000027644">
    <property type="component" value="Unassembled WGS sequence"/>
</dbReference>
<dbReference type="EMBL" id="AVQL01000244">
    <property type="protein sequence ID" value="KEQ01911.1"/>
    <property type="molecule type" value="Genomic_DNA"/>
</dbReference>
<organism evidence="2 3">
    <name type="scientific">Snodgrassella alvi SCGC AB-598-J21</name>
    <dbReference type="NCBI Taxonomy" id="1385367"/>
    <lineage>
        <taxon>Bacteria</taxon>
        <taxon>Pseudomonadati</taxon>
        <taxon>Pseudomonadota</taxon>
        <taxon>Betaproteobacteria</taxon>
        <taxon>Neisseriales</taxon>
        <taxon>Neisseriaceae</taxon>
        <taxon>Snodgrassella</taxon>
    </lineage>
</organism>
<protein>
    <submittedName>
        <fullName evidence="2">Uncharacterized protein</fullName>
    </submittedName>
</protein>
<evidence type="ECO:0000256" key="1">
    <source>
        <dbReference type="SAM" id="Phobius"/>
    </source>
</evidence>
<keyword evidence="1" id="KW-0472">Membrane</keyword>
<keyword evidence="1" id="KW-1133">Transmembrane helix</keyword>
<evidence type="ECO:0000313" key="2">
    <source>
        <dbReference type="EMBL" id="KEQ01911.1"/>
    </source>
</evidence>
<keyword evidence="1" id="KW-0812">Transmembrane</keyword>
<proteinExistence type="predicted"/>
<evidence type="ECO:0000313" key="3">
    <source>
        <dbReference type="Proteomes" id="UP000027644"/>
    </source>
</evidence>
<gene>
    <name evidence="2" type="ORF">SASC598J21_003090</name>
</gene>
<feature type="non-terminal residue" evidence="2">
    <location>
        <position position="1"/>
    </location>
</feature>
<reference evidence="2 3" key="1">
    <citation type="journal article" date="2014" name="PLoS Genet.">
        <title>Hidden diversity in honey bee gut symbionts detected by single-cell genomics.</title>
        <authorList>
            <person name="Engel P."/>
            <person name="Stepanauskas R."/>
            <person name="Moran N."/>
        </authorList>
    </citation>
    <scope>NUCLEOTIDE SEQUENCE [LARGE SCALE GENOMIC DNA]</scope>
    <source>
        <strain evidence="2 3">SCGC AB-598-J21</strain>
    </source>
</reference>
<accession>A0A074V9V4</accession>
<dbReference type="AlphaFoldDB" id="A0A074V9V4"/>
<name>A0A074V9V4_9NEIS</name>